<keyword evidence="2" id="KW-1133">Transmembrane helix</keyword>
<dbReference type="InterPro" id="IPR018702">
    <property type="entry name" value="DUF2207"/>
</dbReference>
<sequence>MYRQIKILFLFLLVLLTSLLAPTITLGQNNLPFYWESINVEIDVQTNGDMLITETQKYVFTAEYSKERYRYILLDKIDKITDVEVFEGEEKLPIKTRIRNNQLWIKWRHELNPPEAHTFVLKYRVIGGLRISDQSDKVSWKAIFPNREASIQNAKVIVRFPDSISGNTLKFISFGVATNNRQIDPKTIEFVSTKALLPQQQIEVLVIFPHGILDIPVPDWELSEANQDSSLWEISFSPAILMFFPAILILIFWGYLMSPITTFTGNNSTRNSSTRNSSTRNSSTRNSSTRNNSTGGGGSPGVGGCGGGGCGGGGGGGGGCGGGGCGGGGCGGGG</sequence>
<comment type="caution">
    <text evidence="4">The sequence shown here is derived from an EMBL/GenBank/DDBJ whole genome shotgun (WGS) entry which is preliminary data.</text>
</comment>
<name>A0A6B3NGX1_9CYAN</name>
<accession>A0A6B3NGX1</accession>
<dbReference type="AlphaFoldDB" id="A0A6B3NGX1"/>
<reference evidence="4" key="1">
    <citation type="submission" date="2019-11" db="EMBL/GenBank/DDBJ databases">
        <title>Genomic insights into an expanded diversity of filamentous marine cyanobacteria reveals the extraordinary biosynthetic potential of Moorea and Okeania.</title>
        <authorList>
            <person name="Ferreira Leao T."/>
            <person name="Wang M."/>
            <person name="Moss N."/>
            <person name="Da Silva R."/>
            <person name="Sanders J."/>
            <person name="Nurk S."/>
            <person name="Gurevich A."/>
            <person name="Humphrey G."/>
            <person name="Reher R."/>
            <person name="Zhu Q."/>
            <person name="Belda-Ferre P."/>
            <person name="Glukhov E."/>
            <person name="Rex R."/>
            <person name="Dorrestein P.C."/>
            <person name="Knight R."/>
            <person name="Pevzner P."/>
            <person name="Gerwick W.H."/>
            <person name="Gerwick L."/>
        </authorList>
    </citation>
    <scope>NUCLEOTIDE SEQUENCE</scope>
    <source>
        <strain evidence="4">SIO1C4</strain>
    </source>
</reference>
<evidence type="ECO:0000313" key="4">
    <source>
        <dbReference type="EMBL" id="NER30910.1"/>
    </source>
</evidence>
<keyword evidence="2" id="KW-0812">Transmembrane</keyword>
<organism evidence="4">
    <name type="scientific">Symploca sp. SIO1C4</name>
    <dbReference type="NCBI Taxonomy" id="2607765"/>
    <lineage>
        <taxon>Bacteria</taxon>
        <taxon>Bacillati</taxon>
        <taxon>Cyanobacteriota</taxon>
        <taxon>Cyanophyceae</taxon>
        <taxon>Coleofasciculales</taxon>
        <taxon>Coleofasciculaceae</taxon>
        <taxon>Symploca</taxon>
    </lineage>
</organism>
<feature type="region of interest" description="Disordered" evidence="1">
    <location>
        <begin position="266"/>
        <end position="298"/>
    </location>
</feature>
<dbReference type="Pfam" id="PF09972">
    <property type="entry name" value="DUF2207"/>
    <property type="match status" value="1"/>
</dbReference>
<evidence type="ECO:0000259" key="3">
    <source>
        <dbReference type="Pfam" id="PF09972"/>
    </source>
</evidence>
<evidence type="ECO:0000256" key="2">
    <source>
        <dbReference type="SAM" id="Phobius"/>
    </source>
</evidence>
<dbReference type="EMBL" id="JAAHFQ010000672">
    <property type="protein sequence ID" value="NER30910.1"/>
    <property type="molecule type" value="Genomic_DNA"/>
</dbReference>
<feature type="domain" description="DUF2207" evidence="3">
    <location>
        <begin position="37"/>
        <end position="208"/>
    </location>
</feature>
<feature type="compositionally biased region" description="Low complexity" evidence="1">
    <location>
        <begin position="266"/>
        <end position="293"/>
    </location>
</feature>
<keyword evidence="2" id="KW-0472">Membrane</keyword>
<feature type="transmembrane region" description="Helical" evidence="2">
    <location>
        <begin position="236"/>
        <end position="256"/>
    </location>
</feature>
<gene>
    <name evidence="4" type="ORF">F6J89_25640</name>
</gene>
<protein>
    <submittedName>
        <fullName evidence="4">DUF2207 domain-containing protein</fullName>
    </submittedName>
</protein>
<evidence type="ECO:0000256" key="1">
    <source>
        <dbReference type="SAM" id="MobiDB-lite"/>
    </source>
</evidence>
<proteinExistence type="predicted"/>